<dbReference type="AlphaFoldDB" id="G8JM31"/>
<evidence type="ECO:0000256" key="5">
    <source>
        <dbReference type="ARBA" id="ARBA00022741"/>
    </source>
</evidence>
<dbReference type="Gene3D" id="3.40.50.620">
    <property type="entry name" value="HUPs"/>
    <property type="match status" value="1"/>
</dbReference>
<evidence type="ECO:0000256" key="3">
    <source>
        <dbReference type="ARBA" id="ARBA00022679"/>
    </source>
</evidence>
<evidence type="ECO:0000256" key="1">
    <source>
        <dbReference type="ARBA" id="ARBA00004790"/>
    </source>
</evidence>
<reference evidence="11" key="1">
    <citation type="journal article" date="2012" name="G3 (Bethesda)">
        <title>Pichia sorbitophila, an interspecies yeast hybrid reveals early steps of genome resolution following polyploidization.</title>
        <authorList>
            <person name="Leh Louis V."/>
            <person name="Despons L."/>
            <person name="Friedrich A."/>
            <person name="Martin T."/>
            <person name="Durrens P."/>
            <person name="Casaregola S."/>
            <person name="Neuveglise C."/>
            <person name="Fairhead C."/>
            <person name="Marck C."/>
            <person name="Cruz J.A."/>
            <person name="Straub M.L."/>
            <person name="Kugler V."/>
            <person name="Sacerdot C."/>
            <person name="Uzunov Z."/>
            <person name="Thierry A."/>
            <person name="Weiss S."/>
            <person name="Bleykasten C."/>
            <person name="De Montigny J."/>
            <person name="Jacques N."/>
            <person name="Jung P."/>
            <person name="Lemaire M."/>
            <person name="Mallet S."/>
            <person name="Morel G."/>
            <person name="Richard G.F."/>
            <person name="Sarkar A."/>
            <person name="Savel G."/>
            <person name="Schacherer J."/>
            <person name="Seret M.L."/>
            <person name="Talla E."/>
            <person name="Samson G."/>
            <person name="Jubin C."/>
            <person name="Poulain J."/>
            <person name="Vacherie B."/>
            <person name="Barbe V."/>
            <person name="Pelletier E."/>
            <person name="Sherman D.J."/>
            <person name="Westhof E."/>
            <person name="Weissenbach J."/>
            <person name="Baret P.V."/>
            <person name="Wincker P."/>
            <person name="Gaillardin C."/>
            <person name="Dujon B."/>
            <person name="Souciet J.L."/>
        </authorList>
    </citation>
    <scope>NUCLEOTIDE SEQUENCE [LARGE SCALE GENOMIC DNA]</scope>
    <source>
        <strain evidence="11">CBS 270.75 / DBVPG 7215 / KCTC 17166 / NRRL Y-17582</strain>
    </source>
</reference>
<protein>
    <recommendedName>
        <fullName evidence="9">Cytidyltransferase-like domain-containing protein</fullName>
    </recommendedName>
</protein>
<dbReference type="InParanoid" id="G8JM31"/>
<evidence type="ECO:0000313" key="10">
    <source>
        <dbReference type="EMBL" id="AET37291.1"/>
    </source>
</evidence>
<dbReference type="CDD" id="cd02165">
    <property type="entry name" value="NMNAT"/>
    <property type="match status" value="1"/>
</dbReference>
<dbReference type="UniPathway" id="UPA00253">
    <property type="reaction ID" value="UER00600"/>
</dbReference>
<dbReference type="GO" id="GO:0016887">
    <property type="term" value="F:ATP hydrolysis activity"/>
    <property type="evidence" value="ECO:0007669"/>
    <property type="project" value="EnsemblFungi"/>
</dbReference>
<dbReference type="InterPro" id="IPR005248">
    <property type="entry name" value="NadD/NMNAT"/>
</dbReference>
<gene>
    <name evidence="10" type="ordered locus">Ecym_1033</name>
</gene>
<keyword evidence="7" id="KW-0520">NAD</keyword>
<sequence>MNAILDFATILRDFQKAKRPFQLIYNLVSLSKQQRLLVLDASFNPPHLGHIHLVKSAVNYYSNSDVHVLLLLSINNADKVTQPASFDKRLGMMCIAADILQRDNVHTSVAITMFGKFVEKSLAIQNEMCFEGTTVYLVGFDTLVRIFDPKYYLPLPISEVLSQFMTKSELYCLTRGSKDNEKYQLNYVKDISKGTYEPNIPRVWASKIHIELNTEEHSQISSSDIRRLLYTQDVSSMMPKEILKYINQTSPNNNIFGR</sequence>
<dbReference type="Proteomes" id="UP000006790">
    <property type="component" value="Chromosome 1"/>
</dbReference>
<comment type="catalytic activity">
    <reaction evidence="8">
        <text>beta-nicotinamide D-ribonucleotide + ATP + H(+) = diphosphate + NAD(+)</text>
        <dbReference type="Rhea" id="RHEA:21360"/>
        <dbReference type="ChEBI" id="CHEBI:14649"/>
        <dbReference type="ChEBI" id="CHEBI:15378"/>
        <dbReference type="ChEBI" id="CHEBI:30616"/>
        <dbReference type="ChEBI" id="CHEBI:33019"/>
        <dbReference type="ChEBI" id="CHEBI:57540"/>
        <dbReference type="EC" id="2.7.7.1"/>
    </reaction>
</comment>
<dbReference type="Pfam" id="PF01467">
    <property type="entry name" value="CTP_transf_like"/>
    <property type="match status" value="1"/>
</dbReference>
<evidence type="ECO:0000259" key="9">
    <source>
        <dbReference type="Pfam" id="PF01467"/>
    </source>
</evidence>
<evidence type="ECO:0000256" key="8">
    <source>
        <dbReference type="ARBA" id="ARBA00049001"/>
    </source>
</evidence>
<evidence type="ECO:0000256" key="6">
    <source>
        <dbReference type="ARBA" id="ARBA00022840"/>
    </source>
</evidence>
<dbReference type="InterPro" id="IPR004821">
    <property type="entry name" value="Cyt_trans-like"/>
</dbReference>
<keyword evidence="3" id="KW-0808">Transferase</keyword>
<dbReference type="eggNOG" id="ENOG502RXY8">
    <property type="taxonomic scope" value="Eukaryota"/>
</dbReference>
<dbReference type="KEGG" id="erc:Ecym_1033"/>
<organism evidence="10 11">
    <name type="scientific">Eremothecium cymbalariae (strain CBS 270.75 / DBVPG 7215 / KCTC 17166 / NRRL Y-17582)</name>
    <name type="common">Yeast</name>
    <dbReference type="NCBI Taxonomy" id="931890"/>
    <lineage>
        <taxon>Eukaryota</taxon>
        <taxon>Fungi</taxon>
        <taxon>Dikarya</taxon>
        <taxon>Ascomycota</taxon>
        <taxon>Saccharomycotina</taxon>
        <taxon>Saccharomycetes</taxon>
        <taxon>Saccharomycetales</taxon>
        <taxon>Saccharomycetaceae</taxon>
        <taxon>Eremothecium</taxon>
    </lineage>
</organism>
<dbReference type="GO" id="GO:0007124">
    <property type="term" value="P:pseudohyphal growth"/>
    <property type="evidence" value="ECO:0007669"/>
    <property type="project" value="EnsemblFungi"/>
</dbReference>
<keyword evidence="11" id="KW-1185">Reference proteome</keyword>
<name>G8JM31_ERECY</name>
<dbReference type="PANTHER" id="PTHR31285">
    <property type="entry name" value="NICOTINAMIDE MONONUCLEOTIDE ADENYLYLTRANSFERASE"/>
    <property type="match status" value="1"/>
</dbReference>
<feature type="domain" description="Cytidyltransferase-like" evidence="9">
    <location>
        <begin position="40"/>
        <end position="227"/>
    </location>
</feature>
<keyword evidence="2" id="KW-0662">Pyridine nucleotide biosynthesis</keyword>
<dbReference type="PANTHER" id="PTHR31285:SF0">
    <property type="entry name" value="NICOTINAMIDE MONONUCLEOTIDE ADENYLYLTRANSFERASE"/>
    <property type="match status" value="1"/>
</dbReference>
<dbReference type="HOGENOM" id="CLU_032651_0_0_1"/>
<dbReference type="OrthoDB" id="5591297at2759"/>
<keyword evidence="4" id="KW-0548">Nucleotidyltransferase</keyword>
<keyword evidence="5" id="KW-0547">Nucleotide-binding</keyword>
<evidence type="ECO:0000256" key="2">
    <source>
        <dbReference type="ARBA" id="ARBA00022642"/>
    </source>
</evidence>
<dbReference type="GO" id="GO:0001403">
    <property type="term" value="P:invasive growth in response to glucose limitation"/>
    <property type="evidence" value="ECO:0007669"/>
    <property type="project" value="EnsemblFungi"/>
</dbReference>
<comment type="pathway">
    <text evidence="1">Cofactor biosynthesis; NAD(+) biosynthesis.</text>
</comment>
<dbReference type="OMA" id="RLVMMEL"/>
<dbReference type="STRING" id="931890.G8JM31"/>
<dbReference type="GO" id="GO:0000309">
    <property type="term" value="F:nicotinamide-nucleotide adenylyltransferase activity"/>
    <property type="evidence" value="ECO:0007669"/>
    <property type="project" value="UniProtKB-EC"/>
</dbReference>
<dbReference type="GO" id="GO:0005634">
    <property type="term" value="C:nucleus"/>
    <property type="evidence" value="ECO:0007669"/>
    <property type="project" value="EnsemblFungi"/>
</dbReference>
<evidence type="ECO:0000256" key="7">
    <source>
        <dbReference type="ARBA" id="ARBA00023027"/>
    </source>
</evidence>
<evidence type="ECO:0000256" key="4">
    <source>
        <dbReference type="ARBA" id="ARBA00022695"/>
    </source>
</evidence>
<dbReference type="GO" id="GO:0034355">
    <property type="term" value="P:NAD+ biosynthetic process via the salvage pathway"/>
    <property type="evidence" value="ECO:0007669"/>
    <property type="project" value="EnsemblFungi"/>
</dbReference>
<keyword evidence="6" id="KW-0067">ATP-binding</keyword>
<dbReference type="GO" id="GO:0036503">
    <property type="term" value="P:ERAD pathway"/>
    <property type="evidence" value="ECO:0007669"/>
    <property type="project" value="EnsemblFungi"/>
</dbReference>
<accession>G8JM31</accession>
<dbReference type="SUPFAM" id="SSF52374">
    <property type="entry name" value="Nucleotidylyl transferase"/>
    <property type="match status" value="1"/>
</dbReference>
<dbReference type="FunCoup" id="G8JM31">
    <property type="interactions" value="47"/>
</dbReference>
<dbReference type="GO" id="GO:0005524">
    <property type="term" value="F:ATP binding"/>
    <property type="evidence" value="ECO:0007669"/>
    <property type="project" value="UniProtKB-KW"/>
</dbReference>
<proteinExistence type="predicted"/>
<dbReference type="InterPro" id="IPR014729">
    <property type="entry name" value="Rossmann-like_a/b/a_fold"/>
</dbReference>
<dbReference type="GeneID" id="11470446"/>
<dbReference type="GO" id="GO:0005737">
    <property type="term" value="C:cytoplasm"/>
    <property type="evidence" value="ECO:0007669"/>
    <property type="project" value="EnsemblFungi"/>
</dbReference>
<evidence type="ECO:0000313" key="11">
    <source>
        <dbReference type="Proteomes" id="UP000006790"/>
    </source>
</evidence>
<dbReference type="RefSeq" id="XP_003644108.1">
    <property type="nucleotide sequence ID" value="XM_003644060.1"/>
</dbReference>
<dbReference type="EMBL" id="CP002497">
    <property type="protein sequence ID" value="AET37291.1"/>
    <property type="molecule type" value="Genomic_DNA"/>
</dbReference>